<accession>A0A8J5Y564</accession>
<feature type="transmembrane region" description="Helical" evidence="1">
    <location>
        <begin position="118"/>
        <end position="144"/>
    </location>
</feature>
<evidence type="ECO:0008006" key="4">
    <source>
        <dbReference type="Google" id="ProtNLM"/>
    </source>
</evidence>
<keyword evidence="1" id="KW-1133">Transmembrane helix</keyword>
<evidence type="ECO:0000313" key="2">
    <source>
        <dbReference type="EMBL" id="KAG8470989.1"/>
    </source>
</evidence>
<proteinExistence type="predicted"/>
<sequence>MAGRVADAHGQMLDAAFGAMRDKFGEAKSSMYADVMGFVHAIDFTERWIALLLAFHAILWAFIILTRERTQAQAFLFLALVLGTRAAEWLNGLGAAHWEAFAGQNYFDKHGVFMSVMWSAPLLGDAFLIILFALRSSVALLVQVKRAELRHTRKARARGKQE</sequence>
<keyword evidence="1" id="KW-0812">Transmembrane</keyword>
<keyword evidence="1" id="KW-0472">Membrane</keyword>
<keyword evidence="3" id="KW-1185">Reference proteome</keyword>
<dbReference type="AlphaFoldDB" id="A0A8J5Y564"/>
<dbReference type="EMBL" id="JAGTXO010000001">
    <property type="protein sequence ID" value="KAG8470989.1"/>
    <property type="molecule type" value="Genomic_DNA"/>
</dbReference>
<evidence type="ECO:0000313" key="3">
    <source>
        <dbReference type="Proteomes" id="UP000751190"/>
    </source>
</evidence>
<protein>
    <recommendedName>
        <fullName evidence="4">Transmembrane protein 18</fullName>
    </recommendedName>
</protein>
<feature type="transmembrane region" description="Helical" evidence="1">
    <location>
        <begin position="48"/>
        <end position="65"/>
    </location>
</feature>
<comment type="caution">
    <text evidence="2">The sequence shown here is derived from an EMBL/GenBank/DDBJ whole genome shotgun (WGS) entry which is preliminary data.</text>
</comment>
<dbReference type="InterPro" id="IPR026721">
    <property type="entry name" value="TMEM18"/>
</dbReference>
<reference evidence="2" key="1">
    <citation type="submission" date="2021-05" db="EMBL/GenBank/DDBJ databases">
        <title>The genome of the haptophyte Pavlova lutheri (Diacronema luteri, Pavlovales) - a model for lipid biosynthesis in eukaryotic algae.</title>
        <authorList>
            <person name="Hulatt C.J."/>
            <person name="Posewitz M.C."/>
        </authorList>
    </citation>
    <scope>NUCLEOTIDE SEQUENCE</scope>
    <source>
        <strain evidence="2">NIVA-4/92</strain>
    </source>
</reference>
<dbReference type="Proteomes" id="UP000751190">
    <property type="component" value="Unassembled WGS sequence"/>
</dbReference>
<evidence type="ECO:0000256" key="1">
    <source>
        <dbReference type="SAM" id="Phobius"/>
    </source>
</evidence>
<gene>
    <name evidence="2" type="ORF">KFE25_009410</name>
</gene>
<name>A0A8J5Y564_DIALT</name>
<feature type="transmembrane region" description="Helical" evidence="1">
    <location>
        <begin position="77"/>
        <end position="98"/>
    </location>
</feature>
<dbReference type="Pfam" id="PF14770">
    <property type="entry name" value="TMEM18"/>
    <property type="match status" value="1"/>
</dbReference>
<dbReference type="OMA" id="TFSKQQY"/>
<dbReference type="OrthoDB" id="411535at2759"/>
<organism evidence="2 3">
    <name type="scientific">Diacronema lutheri</name>
    <name type="common">Unicellular marine alga</name>
    <name type="synonym">Monochrysis lutheri</name>
    <dbReference type="NCBI Taxonomy" id="2081491"/>
    <lineage>
        <taxon>Eukaryota</taxon>
        <taxon>Haptista</taxon>
        <taxon>Haptophyta</taxon>
        <taxon>Pavlovophyceae</taxon>
        <taxon>Pavlovales</taxon>
        <taxon>Pavlovaceae</taxon>
        <taxon>Diacronema</taxon>
    </lineage>
</organism>